<dbReference type="SUPFAM" id="SSF47802">
    <property type="entry name" value="DNA polymerase beta, N-terminal domain-like"/>
    <property type="match status" value="1"/>
</dbReference>
<feature type="domain" description="BRCT" evidence="16">
    <location>
        <begin position="191"/>
        <end position="284"/>
    </location>
</feature>
<evidence type="ECO:0000256" key="13">
    <source>
        <dbReference type="ARBA" id="ARBA00023239"/>
    </source>
</evidence>
<evidence type="ECO:0000256" key="8">
    <source>
        <dbReference type="ARBA" id="ARBA00022705"/>
    </source>
</evidence>
<evidence type="ECO:0000259" key="16">
    <source>
        <dbReference type="PROSITE" id="PS50172"/>
    </source>
</evidence>
<evidence type="ECO:0000256" key="7">
    <source>
        <dbReference type="ARBA" id="ARBA00022695"/>
    </source>
</evidence>
<organism evidence="17 18">
    <name type="scientific">Ceratocystis lukuohia</name>
    <dbReference type="NCBI Taxonomy" id="2019550"/>
    <lineage>
        <taxon>Eukaryota</taxon>
        <taxon>Fungi</taxon>
        <taxon>Dikarya</taxon>
        <taxon>Ascomycota</taxon>
        <taxon>Pezizomycotina</taxon>
        <taxon>Sordariomycetes</taxon>
        <taxon>Hypocreomycetidae</taxon>
        <taxon>Microascales</taxon>
        <taxon>Ceratocystidaceae</taxon>
        <taxon>Ceratocystis</taxon>
    </lineage>
</organism>
<keyword evidence="5" id="KW-0237">DNA synthesis</keyword>
<keyword evidence="18" id="KW-1185">Reference proteome</keyword>
<comment type="catalytic activity">
    <reaction evidence="14">
        <text>DNA(n) + a 2'-deoxyribonucleoside 5'-triphosphate = DNA(n+1) + diphosphate</text>
        <dbReference type="Rhea" id="RHEA:22508"/>
        <dbReference type="Rhea" id="RHEA-COMP:17339"/>
        <dbReference type="Rhea" id="RHEA-COMP:17340"/>
        <dbReference type="ChEBI" id="CHEBI:33019"/>
        <dbReference type="ChEBI" id="CHEBI:61560"/>
        <dbReference type="ChEBI" id="CHEBI:173112"/>
        <dbReference type="EC" id="2.7.7.7"/>
    </reaction>
</comment>
<dbReference type="SMART" id="SM00483">
    <property type="entry name" value="POLXc"/>
    <property type="match status" value="1"/>
</dbReference>
<evidence type="ECO:0000256" key="6">
    <source>
        <dbReference type="ARBA" id="ARBA00022679"/>
    </source>
</evidence>
<keyword evidence="6" id="KW-0808">Transferase</keyword>
<evidence type="ECO:0000256" key="11">
    <source>
        <dbReference type="ARBA" id="ARBA00023125"/>
    </source>
</evidence>
<name>A0ABR4MCF5_9PEZI</name>
<dbReference type="PRINTS" id="PR00870">
    <property type="entry name" value="DNAPOLXBETA"/>
</dbReference>
<dbReference type="InterPro" id="IPR019843">
    <property type="entry name" value="DNA_pol-X_BS"/>
</dbReference>
<dbReference type="InterPro" id="IPR001357">
    <property type="entry name" value="BRCT_dom"/>
</dbReference>
<dbReference type="EMBL" id="JABSNW010000007">
    <property type="protein sequence ID" value="KAL2885961.1"/>
    <property type="molecule type" value="Genomic_DNA"/>
</dbReference>
<dbReference type="PROSITE" id="PS50172">
    <property type="entry name" value="BRCT"/>
    <property type="match status" value="1"/>
</dbReference>
<feature type="region of interest" description="Disordered" evidence="15">
    <location>
        <begin position="288"/>
        <end position="361"/>
    </location>
</feature>
<dbReference type="Pfam" id="PF14792">
    <property type="entry name" value="DNA_pol_B_palm"/>
    <property type="match status" value="1"/>
</dbReference>
<keyword evidence="9" id="KW-0227">DNA damage</keyword>
<dbReference type="RefSeq" id="XP_070857141.1">
    <property type="nucleotide sequence ID" value="XM_071001326.1"/>
</dbReference>
<dbReference type="EC" id="2.7.7.7" evidence="3"/>
<evidence type="ECO:0000256" key="1">
    <source>
        <dbReference type="ARBA" id="ARBA00001936"/>
    </source>
</evidence>
<dbReference type="CDD" id="cd00141">
    <property type="entry name" value="NT_POLXc"/>
    <property type="match status" value="1"/>
</dbReference>
<dbReference type="InterPro" id="IPR002054">
    <property type="entry name" value="DNA-dir_DNA_pol_X"/>
</dbReference>
<dbReference type="InterPro" id="IPR018944">
    <property type="entry name" value="DNA_pol_lambd_fingers_domain"/>
</dbReference>
<feature type="region of interest" description="Disordered" evidence="15">
    <location>
        <begin position="26"/>
        <end position="74"/>
    </location>
</feature>
<dbReference type="InterPro" id="IPR010996">
    <property type="entry name" value="HHH_MUS81"/>
</dbReference>
<dbReference type="InterPro" id="IPR036420">
    <property type="entry name" value="BRCT_dom_sf"/>
</dbReference>
<feature type="compositionally biased region" description="Basic and acidic residues" evidence="15">
    <location>
        <begin position="350"/>
        <end position="361"/>
    </location>
</feature>
<gene>
    <name evidence="17" type="ORF">HOO65_070423</name>
</gene>
<reference evidence="17 18" key="1">
    <citation type="submission" date="2020-05" db="EMBL/GenBank/DDBJ databases">
        <title>Ceratocystis lukuohia genome.</title>
        <authorList>
            <person name="Harrington T.C."/>
            <person name="Kim K."/>
            <person name="Mayers C.G."/>
        </authorList>
    </citation>
    <scope>NUCLEOTIDE SEQUENCE [LARGE SCALE GENOMIC DNA]</scope>
    <source>
        <strain evidence="17 18">C4212</strain>
    </source>
</reference>
<dbReference type="InterPro" id="IPR022312">
    <property type="entry name" value="DNA_pol_X"/>
</dbReference>
<evidence type="ECO:0000256" key="3">
    <source>
        <dbReference type="ARBA" id="ARBA00012417"/>
    </source>
</evidence>
<dbReference type="InterPro" id="IPR028207">
    <property type="entry name" value="DNA_pol_B_palm_palm"/>
</dbReference>
<evidence type="ECO:0000256" key="15">
    <source>
        <dbReference type="SAM" id="MobiDB-lite"/>
    </source>
</evidence>
<keyword evidence="11" id="KW-0238">DNA-binding</keyword>
<evidence type="ECO:0000256" key="10">
    <source>
        <dbReference type="ARBA" id="ARBA00022932"/>
    </source>
</evidence>
<dbReference type="Gene3D" id="3.40.50.10190">
    <property type="entry name" value="BRCT domain"/>
    <property type="match status" value="1"/>
</dbReference>
<keyword evidence="10" id="KW-0239">DNA-directed DNA polymerase</keyword>
<dbReference type="PANTHER" id="PTHR11276:SF28">
    <property type="entry name" value="DNA POLYMERASE LAMBDA"/>
    <property type="match status" value="1"/>
</dbReference>
<dbReference type="InterPro" id="IPR002008">
    <property type="entry name" value="DNA_pol_X_beta-like"/>
</dbReference>
<evidence type="ECO:0000256" key="12">
    <source>
        <dbReference type="ARBA" id="ARBA00023204"/>
    </source>
</evidence>
<keyword evidence="12" id="KW-0234">DNA repair</keyword>
<dbReference type="InterPro" id="IPR043519">
    <property type="entry name" value="NT_sf"/>
</dbReference>
<evidence type="ECO:0000256" key="14">
    <source>
        <dbReference type="ARBA" id="ARBA00049244"/>
    </source>
</evidence>
<keyword evidence="13" id="KW-0456">Lyase</keyword>
<dbReference type="SUPFAM" id="SSF81301">
    <property type="entry name" value="Nucleotidyltransferase"/>
    <property type="match status" value="1"/>
</dbReference>
<sequence>MQQDHHISKAAFFRDLDLLRGKPLQQYLDDNDSDEHSDPGLSARKASRAFLSRATAKAHSQPKRRRDEARDLENEAYVDEEVSTIPETILEGGNVTEVLCDRPVLVEITQVPTKELVGNAVQSKDVGKTPAGLQESQALEPAISGPGHTGKALDGVFTAKRRKTKAVKPSDTTVQKRQQHEVKILDNPVSEAGCFFSRLTMYFVPNDDIAPTRRARIAKVKQYGAQWVRQIHEAMYVVVDKSLQWSDVERFLVGMRPTALIVNEAYTVDCVRFRRLLNPKQVQYRVPGHEASFKPGAIDPKKSDGICDDPPSKAEPSRAAMPQPQAKTKDSNLIVTPGLMRPQLPQLDPKAPKDPSGKDDQLSSYIEMLQNYKDLPLDLEASDDDTKSTIAPTDAASDMGASDVESDTDSGSDSRSRRRRHLDSRPQQKKIAFEHRFACHQGGLQGTKTSGPNGRIIEALQQMCDYYTQTNDHWRITAYRKAIRTLERCEKPIRTASEASRLPNIGPRLALKVEEIACTDKLQRLEYARDNPLTEVFTLFKGVYGSGTIQAQRWIAQGLRTLNDLMESGRLTRNQKLGVEHYADLNLRIPRCEMTALVSYVQRALTEIDPDAQALVGGSYRRGADSSHDIDFLLTKPGSANIEEVAPLMKMLVEKLEKEGFLVAALVASSKTSSSKWHGCCVLPEEVAKEVYPDQENIDSGGYKPVWRRIDFLLVPDSEIGAAMLYFTGNDIFNRSMRLLASKKGMRLNQHGLWKNVIRGPQRKRVTQGELVEAHDERRIFEILKIQWREPHERWC</sequence>
<dbReference type="Gene3D" id="1.10.150.110">
    <property type="entry name" value="DNA polymerase beta, N-terminal domain-like"/>
    <property type="match status" value="1"/>
</dbReference>
<dbReference type="PROSITE" id="PS00522">
    <property type="entry name" value="DNA_POLYMERASE_X"/>
    <property type="match status" value="1"/>
</dbReference>
<protein>
    <recommendedName>
        <fullName evidence="4">DNA polymerase lambda</fullName>
        <ecNumber evidence="3">2.7.7.7</ecNumber>
    </recommendedName>
</protein>
<dbReference type="GeneID" id="98120528"/>
<feature type="compositionally biased region" description="Basic and acidic residues" evidence="15">
    <location>
        <begin position="299"/>
        <end position="316"/>
    </location>
</feature>
<evidence type="ECO:0000256" key="4">
    <source>
        <dbReference type="ARBA" id="ARBA00016513"/>
    </source>
</evidence>
<comment type="caution">
    <text evidence="17">The sequence shown here is derived from an EMBL/GenBank/DDBJ whole genome shotgun (WGS) entry which is preliminary data.</text>
</comment>
<dbReference type="InterPro" id="IPR029398">
    <property type="entry name" value="PolB_thumb"/>
</dbReference>
<keyword evidence="7" id="KW-0548">Nucleotidyltransferase</keyword>
<dbReference type="Pfam" id="PF14716">
    <property type="entry name" value="HHH_8"/>
    <property type="match status" value="1"/>
</dbReference>
<dbReference type="Proteomes" id="UP001610728">
    <property type="component" value="Unassembled WGS sequence"/>
</dbReference>
<dbReference type="Gene3D" id="3.30.210.10">
    <property type="entry name" value="DNA polymerase, thumb domain"/>
    <property type="match status" value="1"/>
</dbReference>
<evidence type="ECO:0000313" key="17">
    <source>
        <dbReference type="EMBL" id="KAL2885961.1"/>
    </source>
</evidence>
<dbReference type="Gene3D" id="1.10.150.20">
    <property type="entry name" value="5' to 3' exonuclease, C-terminal subdomain"/>
    <property type="match status" value="1"/>
</dbReference>
<comment type="cofactor">
    <cofactor evidence="1">
        <name>Mn(2+)</name>
        <dbReference type="ChEBI" id="CHEBI:29035"/>
    </cofactor>
</comment>
<evidence type="ECO:0000256" key="9">
    <source>
        <dbReference type="ARBA" id="ARBA00022763"/>
    </source>
</evidence>
<feature type="region of interest" description="Disordered" evidence="15">
    <location>
        <begin position="379"/>
        <end position="431"/>
    </location>
</feature>
<proteinExistence type="inferred from homology"/>
<dbReference type="Pfam" id="PF10391">
    <property type="entry name" value="DNA_pol_lambd_f"/>
    <property type="match status" value="1"/>
</dbReference>
<dbReference type="PANTHER" id="PTHR11276">
    <property type="entry name" value="DNA POLYMERASE TYPE-X FAMILY MEMBER"/>
    <property type="match status" value="1"/>
</dbReference>
<dbReference type="InterPro" id="IPR037160">
    <property type="entry name" value="DNA_Pol_thumb_sf"/>
</dbReference>
<dbReference type="Pfam" id="PF14791">
    <property type="entry name" value="DNA_pol_B_thumb"/>
    <property type="match status" value="1"/>
</dbReference>
<evidence type="ECO:0000256" key="2">
    <source>
        <dbReference type="ARBA" id="ARBA00008323"/>
    </source>
</evidence>
<dbReference type="PRINTS" id="PR00869">
    <property type="entry name" value="DNAPOLX"/>
</dbReference>
<dbReference type="SUPFAM" id="SSF81585">
    <property type="entry name" value="PsbU/PolX domain-like"/>
    <property type="match status" value="1"/>
</dbReference>
<dbReference type="Gene3D" id="3.30.460.10">
    <property type="entry name" value="Beta Polymerase, domain 2"/>
    <property type="match status" value="1"/>
</dbReference>
<evidence type="ECO:0000256" key="5">
    <source>
        <dbReference type="ARBA" id="ARBA00022634"/>
    </source>
</evidence>
<dbReference type="InterPro" id="IPR027421">
    <property type="entry name" value="DNA_pol_lamdba_lyase_dom_sf"/>
</dbReference>
<evidence type="ECO:0000313" key="18">
    <source>
        <dbReference type="Proteomes" id="UP001610728"/>
    </source>
</evidence>
<keyword evidence="8" id="KW-0235">DNA replication</keyword>
<accession>A0ABR4MCF5</accession>
<comment type="similarity">
    <text evidence="2">Belongs to the DNA polymerase type-X family.</text>
</comment>